<sequence length="269" mass="30189">SISLVNYVGGALIFNTKENYIEGRGALSHKGIQRWSKGQELHYFIGSDYEIYDFDGITARALSGNIKNKLLDVHPGYKKFACSIKSEEYDKILWAFPGRNTEGCYDLLVYDVKLGSWWIKENYPVRISSMAIAKRGSVVTWDNLQYSSWDTFKVDGGWDAIGSSEDEPVILIGSGDGYARYLVAGEDDDGDSVPSHYAYPFDNLNGDDEQMKVLQKIFVETSDGYAGNIRLRVFTNNNDTDPRSLDDSGNTFKTITLTPTEANRVFQVT</sequence>
<comment type="caution">
    <text evidence="1">The sequence shown here is derived from an EMBL/GenBank/DDBJ whole genome shotgun (WGS) entry which is preliminary data.</text>
</comment>
<feature type="non-terminal residue" evidence="1">
    <location>
        <position position="269"/>
    </location>
</feature>
<protein>
    <submittedName>
        <fullName evidence="1">Uncharacterized protein</fullName>
    </submittedName>
</protein>
<reference evidence="1" key="1">
    <citation type="journal article" date="2014" name="Front. Microbiol.">
        <title>High frequency of phylogenetically diverse reductive dehalogenase-homologous genes in deep subseafloor sedimentary metagenomes.</title>
        <authorList>
            <person name="Kawai M."/>
            <person name="Futagami T."/>
            <person name="Toyoda A."/>
            <person name="Takaki Y."/>
            <person name="Nishi S."/>
            <person name="Hori S."/>
            <person name="Arai W."/>
            <person name="Tsubouchi T."/>
            <person name="Morono Y."/>
            <person name="Uchiyama I."/>
            <person name="Ito T."/>
            <person name="Fujiyama A."/>
            <person name="Inagaki F."/>
            <person name="Takami H."/>
        </authorList>
    </citation>
    <scope>NUCLEOTIDE SEQUENCE</scope>
    <source>
        <strain evidence="1">Expedition CK06-06</strain>
    </source>
</reference>
<gene>
    <name evidence="1" type="ORF">S12H4_36229</name>
</gene>
<proteinExistence type="predicted"/>
<name>X1S9R9_9ZZZZ</name>
<evidence type="ECO:0000313" key="1">
    <source>
        <dbReference type="EMBL" id="GAI89782.1"/>
    </source>
</evidence>
<dbReference type="AlphaFoldDB" id="X1S9R9"/>
<dbReference type="EMBL" id="BARW01021583">
    <property type="protein sequence ID" value="GAI89782.1"/>
    <property type="molecule type" value="Genomic_DNA"/>
</dbReference>
<organism evidence="1">
    <name type="scientific">marine sediment metagenome</name>
    <dbReference type="NCBI Taxonomy" id="412755"/>
    <lineage>
        <taxon>unclassified sequences</taxon>
        <taxon>metagenomes</taxon>
        <taxon>ecological metagenomes</taxon>
    </lineage>
</organism>
<feature type="non-terminal residue" evidence="1">
    <location>
        <position position="1"/>
    </location>
</feature>
<accession>X1S9R9</accession>